<proteinExistence type="predicted"/>
<dbReference type="SMART" id="SM00480">
    <property type="entry name" value="POL3Bc"/>
    <property type="match status" value="1"/>
</dbReference>
<protein>
    <submittedName>
        <fullName evidence="2">Putative DNA polymerase</fullName>
    </submittedName>
</protein>
<accession>A0A6M3M721</accession>
<dbReference type="PANTHER" id="PTHR30478">
    <property type="entry name" value="DNA POLYMERASE III SUBUNIT BETA"/>
    <property type="match status" value="1"/>
</dbReference>
<sequence>MRKSIKIEERGEFNRQELLNILDSLKPGLFSKGITEQTTHYLFMEDRIATYNDELCLMVEYPIGFKGSVRAEEFYKLLAKSSAEKVSLDLKEEQLMVKAGKTSFGLAYTEEGQVHEKVRSLEQDSLKWKPLSKELKEAMVLCSFSASKDMTKPALTGVYVGGRDVLSSDNYRISWYQMEEERRRKFLVPASSVVHLVNYDVSEYCLTDSWAHFKGKELVFSVRLLSEEFPVKAKEFFPEEAGEEFELPKELIPILDKTLILLQDDFLLDKEVKLSFAEKEVICEVEKKDLGWLKEEVALKSGPKEQIQIEINPIFLKEILKKTSKVSLVGEGGVLFTSPNFRHLIALG</sequence>
<name>A0A6M3M721_9ZZZZ</name>
<dbReference type="EMBL" id="MT143823">
    <property type="protein sequence ID" value="QJB03064.1"/>
    <property type="molecule type" value="Genomic_DNA"/>
</dbReference>
<organism evidence="2">
    <name type="scientific">viral metagenome</name>
    <dbReference type="NCBI Taxonomy" id="1070528"/>
    <lineage>
        <taxon>unclassified sequences</taxon>
        <taxon>metagenomes</taxon>
        <taxon>organismal metagenomes</taxon>
    </lineage>
</organism>
<dbReference type="GO" id="GO:0009360">
    <property type="term" value="C:DNA polymerase III complex"/>
    <property type="evidence" value="ECO:0007669"/>
    <property type="project" value="InterPro"/>
</dbReference>
<keyword evidence="1" id="KW-0238">DNA-binding</keyword>
<dbReference type="PANTHER" id="PTHR30478:SF0">
    <property type="entry name" value="BETA SLIDING CLAMP"/>
    <property type="match status" value="1"/>
</dbReference>
<dbReference type="GO" id="GO:0006271">
    <property type="term" value="P:DNA strand elongation involved in DNA replication"/>
    <property type="evidence" value="ECO:0007669"/>
    <property type="project" value="TreeGrafter"/>
</dbReference>
<gene>
    <name evidence="2" type="ORF">MM171B00920_0002</name>
</gene>
<dbReference type="Gene3D" id="3.10.150.10">
    <property type="entry name" value="DNA Polymerase III, subunit A, domain 2"/>
    <property type="match status" value="1"/>
</dbReference>
<evidence type="ECO:0000313" key="2">
    <source>
        <dbReference type="EMBL" id="QJB03064.1"/>
    </source>
</evidence>
<dbReference type="GO" id="GO:0003677">
    <property type="term" value="F:DNA binding"/>
    <property type="evidence" value="ECO:0007669"/>
    <property type="project" value="UniProtKB-KW"/>
</dbReference>
<dbReference type="Gene3D" id="3.70.10.10">
    <property type="match status" value="1"/>
</dbReference>
<evidence type="ECO:0000256" key="1">
    <source>
        <dbReference type="ARBA" id="ARBA00023125"/>
    </source>
</evidence>
<dbReference type="AlphaFoldDB" id="A0A6M3M721"/>
<dbReference type="InterPro" id="IPR001001">
    <property type="entry name" value="DNA_polIII_beta"/>
</dbReference>
<reference evidence="2" key="1">
    <citation type="submission" date="2020-03" db="EMBL/GenBank/DDBJ databases">
        <title>The deep terrestrial virosphere.</title>
        <authorList>
            <person name="Holmfeldt K."/>
            <person name="Nilsson E."/>
            <person name="Simone D."/>
            <person name="Lopez-Fernandez M."/>
            <person name="Wu X."/>
            <person name="de Brujin I."/>
            <person name="Lundin D."/>
            <person name="Andersson A."/>
            <person name="Bertilsson S."/>
            <person name="Dopson M."/>
        </authorList>
    </citation>
    <scope>NUCLEOTIDE SEQUENCE</scope>
    <source>
        <strain evidence="2">MM171B00920</strain>
    </source>
</reference>